<accession>A0ABQ4PF57</accession>
<dbReference type="Pfam" id="PF21687">
    <property type="entry name" value="T2SSK_1st"/>
    <property type="match status" value="1"/>
</dbReference>
<comment type="subcellular location">
    <subcellularLocation>
        <location evidence="1">Cell inner membrane</location>
    </subcellularLocation>
</comment>
<dbReference type="RefSeq" id="WP_162924144.1">
    <property type="nucleotide sequence ID" value="NZ_BPFB01000015.1"/>
</dbReference>
<evidence type="ECO:0000256" key="1">
    <source>
        <dbReference type="ARBA" id="ARBA00004533"/>
    </source>
</evidence>
<keyword evidence="7" id="KW-0653">Protein transport</keyword>
<evidence type="ECO:0000313" key="13">
    <source>
        <dbReference type="Proteomes" id="UP000761574"/>
    </source>
</evidence>
<dbReference type="SUPFAM" id="SSF158544">
    <property type="entry name" value="GspK insert domain-like"/>
    <property type="match status" value="1"/>
</dbReference>
<dbReference type="EMBL" id="BPFB01000015">
    <property type="protein sequence ID" value="GIU46059.1"/>
    <property type="molecule type" value="Genomic_DNA"/>
</dbReference>
<evidence type="ECO:0000256" key="7">
    <source>
        <dbReference type="ARBA" id="ARBA00022927"/>
    </source>
</evidence>
<keyword evidence="6" id="KW-0812">Transmembrane</keyword>
<keyword evidence="8" id="KW-1133">Transmembrane helix</keyword>
<name>A0ABQ4PF57_9GAMM</name>
<dbReference type="Proteomes" id="UP000761574">
    <property type="component" value="Unassembled WGS sequence"/>
</dbReference>
<keyword evidence="9" id="KW-0472">Membrane</keyword>
<dbReference type="PANTHER" id="PTHR38831">
    <property type="entry name" value="TYPE II SECRETION SYSTEM PROTEIN K"/>
    <property type="match status" value="1"/>
</dbReference>
<reference evidence="12 13" key="1">
    <citation type="submission" date="2021-05" db="EMBL/GenBank/DDBJ databases">
        <title>Molecular characterization for Shewanella algae harboring chromosomal blaOXA-55-like strains isolated from clinical and environment sample.</title>
        <authorList>
            <person name="Ohama Y."/>
            <person name="Aoki K."/>
            <person name="Harada S."/>
            <person name="Moriya K."/>
            <person name="Ishii Y."/>
            <person name="Tateda K."/>
        </authorList>
    </citation>
    <scope>NUCLEOTIDE SEQUENCE [LARGE SCALE GENOMIC DNA]</scope>
    <source>
        <strain evidence="12 13">LMG 23746</strain>
    </source>
</reference>
<keyword evidence="3" id="KW-0813">Transport</keyword>
<feature type="domain" description="T2SS protein K first SAM-like" evidence="11">
    <location>
        <begin position="107"/>
        <end position="183"/>
    </location>
</feature>
<dbReference type="Gene3D" id="1.10.40.60">
    <property type="entry name" value="EpsJ-like"/>
    <property type="match status" value="1"/>
</dbReference>
<evidence type="ECO:0000256" key="2">
    <source>
        <dbReference type="ARBA" id="ARBA00007246"/>
    </source>
</evidence>
<comment type="similarity">
    <text evidence="2">Belongs to the GSP K family.</text>
</comment>
<gene>
    <name evidence="12" type="ORF">TUM4630_15620</name>
</gene>
<dbReference type="InterPro" id="IPR005628">
    <property type="entry name" value="GspK"/>
</dbReference>
<evidence type="ECO:0000259" key="11">
    <source>
        <dbReference type="Pfam" id="PF21687"/>
    </source>
</evidence>
<keyword evidence="5" id="KW-0997">Cell inner membrane</keyword>
<organism evidence="12 13">
    <name type="scientific">Shewanella algidipiscicola</name>
    <dbReference type="NCBI Taxonomy" id="614070"/>
    <lineage>
        <taxon>Bacteria</taxon>
        <taxon>Pseudomonadati</taxon>
        <taxon>Pseudomonadota</taxon>
        <taxon>Gammaproteobacteria</taxon>
        <taxon>Alteromonadales</taxon>
        <taxon>Shewanellaceae</taxon>
        <taxon>Shewanella</taxon>
    </lineage>
</organism>
<evidence type="ECO:0000256" key="10">
    <source>
        <dbReference type="SAM" id="SignalP"/>
    </source>
</evidence>
<dbReference type="InterPro" id="IPR049031">
    <property type="entry name" value="T2SSK_SAM-like_1st"/>
</dbReference>
<feature type="signal peptide" evidence="10">
    <location>
        <begin position="1"/>
        <end position="17"/>
    </location>
</feature>
<comment type="caution">
    <text evidence="12">The sequence shown here is derived from an EMBL/GenBank/DDBJ whole genome shotgun (WGS) entry which is preliminary data.</text>
</comment>
<keyword evidence="10" id="KW-0732">Signal</keyword>
<proteinExistence type="inferred from homology"/>
<evidence type="ECO:0000256" key="5">
    <source>
        <dbReference type="ARBA" id="ARBA00022519"/>
    </source>
</evidence>
<keyword evidence="4" id="KW-1003">Cell membrane</keyword>
<sequence>MIQVLLLTAILSMMALQFTLSSRQQVTIATDLQHKIQAEVKLRTLESRLLFALLTISKNDVDRALQQQDEIGRLWNFYGKPFTVSDGATVSIQDINGLLSVYGVHNSSQLQQLLQFLGKQPQEAQTIASNLQYWQGYESNQFTTMNGSVVRGEHILSVGELRNVDGIDDKLYQQLSPLVTTLQQLMFNPMTAPLPLLQAKLTPEIAMEVDKLRREGRLTRQRFSELTQIEEGDTIIFAPGRRLQIELTASVGTAVAKRRFIAYLRPENRFPVVWFQ</sequence>
<dbReference type="InterPro" id="IPR038072">
    <property type="entry name" value="GspK_central_sf"/>
</dbReference>
<feature type="chain" id="PRO_5045245533" description="T2SS protein K first SAM-like domain-containing protein" evidence="10">
    <location>
        <begin position="18"/>
        <end position="276"/>
    </location>
</feature>
<protein>
    <recommendedName>
        <fullName evidence="11">T2SS protein K first SAM-like domain-containing protein</fullName>
    </recommendedName>
</protein>
<evidence type="ECO:0000256" key="6">
    <source>
        <dbReference type="ARBA" id="ARBA00022692"/>
    </source>
</evidence>
<dbReference type="PANTHER" id="PTHR38831:SF2">
    <property type="entry name" value="TYPE II SECRETION SYSTEM PROTEIN K"/>
    <property type="match status" value="1"/>
</dbReference>
<evidence type="ECO:0000256" key="4">
    <source>
        <dbReference type="ARBA" id="ARBA00022475"/>
    </source>
</evidence>
<evidence type="ECO:0000256" key="3">
    <source>
        <dbReference type="ARBA" id="ARBA00022448"/>
    </source>
</evidence>
<evidence type="ECO:0000313" key="12">
    <source>
        <dbReference type="EMBL" id="GIU46059.1"/>
    </source>
</evidence>
<evidence type="ECO:0000256" key="9">
    <source>
        <dbReference type="ARBA" id="ARBA00023136"/>
    </source>
</evidence>
<evidence type="ECO:0000256" key="8">
    <source>
        <dbReference type="ARBA" id="ARBA00022989"/>
    </source>
</evidence>
<keyword evidence="13" id="KW-1185">Reference proteome</keyword>